<evidence type="ECO:0000313" key="3">
    <source>
        <dbReference type="EMBL" id="NBG65758.1"/>
    </source>
</evidence>
<dbReference type="AlphaFoldDB" id="A0A6N9NGJ1"/>
<dbReference type="Gene3D" id="3.40.1440.10">
    <property type="entry name" value="GIY-YIG endonuclease"/>
    <property type="match status" value="1"/>
</dbReference>
<gene>
    <name evidence="3" type="ORF">GQN54_06485</name>
</gene>
<dbReference type="PROSITE" id="PS50164">
    <property type="entry name" value="GIY_YIG"/>
    <property type="match status" value="1"/>
</dbReference>
<dbReference type="PANTHER" id="PTHR34477:SF1">
    <property type="entry name" value="UPF0213 PROTEIN YHBQ"/>
    <property type="match status" value="1"/>
</dbReference>
<name>A0A6N9NGJ1_9FLAO</name>
<dbReference type="SMART" id="SM00465">
    <property type="entry name" value="GIYc"/>
    <property type="match status" value="1"/>
</dbReference>
<accession>A0A6N9NGJ1</accession>
<dbReference type="RefSeq" id="WP_160632697.1">
    <property type="nucleotide sequence ID" value="NZ_WWNE01000005.1"/>
</dbReference>
<dbReference type="InterPro" id="IPR000305">
    <property type="entry name" value="GIY-YIG_endonuc"/>
</dbReference>
<sequence>MSKDFRFYVYILKCADGSYYTGVTNDIELRFKQHNMGIDPTSYTYARRPVELVFMNEFKYIDKAIAFEKRVKGWSRKKKEAIINDNWEDLKELSICRNESSHLNHGNE</sequence>
<dbReference type="CDD" id="cd10456">
    <property type="entry name" value="GIY-YIG_UPF0213"/>
    <property type="match status" value="1"/>
</dbReference>
<reference evidence="3 4" key="1">
    <citation type="submission" date="2019-12" db="EMBL/GenBank/DDBJ databases">
        <authorList>
            <person name="Zhao J."/>
        </authorList>
    </citation>
    <scope>NUCLEOTIDE SEQUENCE [LARGE SCALE GENOMIC DNA]</scope>
    <source>
        <strain evidence="3 4">S-15</strain>
    </source>
</reference>
<evidence type="ECO:0000256" key="1">
    <source>
        <dbReference type="ARBA" id="ARBA00007435"/>
    </source>
</evidence>
<comment type="similarity">
    <text evidence="1">Belongs to the UPF0213 family.</text>
</comment>
<protein>
    <submittedName>
        <fullName evidence="3">GIY-YIG nuclease family protein</fullName>
    </submittedName>
</protein>
<dbReference type="InterPro" id="IPR050190">
    <property type="entry name" value="UPF0213_domain"/>
</dbReference>
<comment type="caution">
    <text evidence="3">The sequence shown here is derived from an EMBL/GenBank/DDBJ whole genome shotgun (WGS) entry which is preliminary data.</text>
</comment>
<dbReference type="EMBL" id="WWNE01000005">
    <property type="protein sequence ID" value="NBG65758.1"/>
    <property type="molecule type" value="Genomic_DNA"/>
</dbReference>
<dbReference type="InterPro" id="IPR035901">
    <property type="entry name" value="GIY-YIG_endonuc_sf"/>
</dbReference>
<dbReference type="Proteomes" id="UP000470771">
    <property type="component" value="Unassembled WGS sequence"/>
</dbReference>
<keyword evidence="4" id="KW-1185">Reference proteome</keyword>
<evidence type="ECO:0000313" key="4">
    <source>
        <dbReference type="Proteomes" id="UP000470771"/>
    </source>
</evidence>
<organism evidence="3 4">
    <name type="scientific">Acidiluteibacter ferrifornacis</name>
    <dbReference type="NCBI Taxonomy" id="2692424"/>
    <lineage>
        <taxon>Bacteria</taxon>
        <taxon>Pseudomonadati</taxon>
        <taxon>Bacteroidota</taxon>
        <taxon>Flavobacteriia</taxon>
        <taxon>Flavobacteriales</taxon>
        <taxon>Cryomorphaceae</taxon>
        <taxon>Acidiluteibacter</taxon>
    </lineage>
</organism>
<dbReference type="Pfam" id="PF01541">
    <property type="entry name" value="GIY-YIG"/>
    <property type="match status" value="1"/>
</dbReference>
<proteinExistence type="inferred from homology"/>
<dbReference type="SUPFAM" id="SSF82771">
    <property type="entry name" value="GIY-YIG endonuclease"/>
    <property type="match status" value="1"/>
</dbReference>
<dbReference type="PANTHER" id="PTHR34477">
    <property type="entry name" value="UPF0213 PROTEIN YHBQ"/>
    <property type="match status" value="1"/>
</dbReference>
<feature type="domain" description="GIY-YIG" evidence="2">
    <location>
        <begin position="5"/>
        <end position="81"/>
    </location>
</feature>
<evidence type="ECO:0000259" key="2">
    <source>
        <dbReference type="PROSITE" id="PS50164"/>
    </source>
</evidence>